<evidence type="ECO:0000313" key="2">
    <source>
        <dbReference type="EMBL" id="XAU14610.1"/>
    </source>
</evidence>
<reference evidence="2 3" key="1">
    <citation type="submission" date="2024-03" db="EMBL/GenBank/DDBJ databases">
        <title>Sulfurimonas sp. HSL3-1.</title>
        <authorList>
            <person name="Wang S."/>
        </authorList>
    </citation>
    <scope>NUCLEOTIDE SEQUENCE [LARGE SCALE GENOMIC DNA]</scope>
    <source>
        <strain evidence="2 3">HSL3-1</strain>
    </source>
</reference>
<name>A0ABZ3H7U5_9BACT</name>
<keyword evidence="1" id="KW-1133">Transmembrane helix</keyword>
<keyword evidence="1" id="KW-0812">Transmembrane</keyword>
<organism evidence="2 3">
    <name type="scientific">Sulfurimonas diazotrophicus</name>
    <dbReference type="NCBI Taxonomy" id="3131939"/>
    <lineage>
        <taxon>Bacteria</taxon>
        <taxon>Pseudomonadati</taxon>
        <taxon>Campylobacterota</taxon>
        <taxon>Epsilonproteobacteria</taxon>
        <taxon>Campylobacterales</taxon>
        <taxon>Sulfurimonadaceae</taxon>
        <taxon>Sulfurimonas</taxon>
    </lineage>
</organism>
<feature type="transmembrane region" description="Helical" evidence="1">
    <location>
        <begin position="12"/>
        <end position="33"/>
    </location>
</feature>
<keyword evidence="3" id="KW-1185">Reference proteome</keyword>
<dbReference type="RefSeq" id="WP_345969717.1">
    <property type="nucleotide sequence ID" value="NZ_CP147920.1"/>
</dbReference>
<sequence length="61" mass="6981">MKLFKKEYMNIYFVTAVLVAAFAFMAISTWDIVGDVNEQTSADLAIDRQVDACWDENNLDE</sequence>
<proteinExistence type="predicted"/>
<evidence type="ECO:0000256" key="1">
    <source>
        <dbReference type="SAM" id="Phobius"/>
    </source>
</evidence>
<accession>A0ABZ3H7U5</accession>
<evidence type="ECO:0000313" key="3">
    <source>
        <dbReference type="Proteomes" id="UP001447842"/>
    </source>
</evidence>
<dbReference type="EMBL" id="CP147920">
    <property type="protein sequence ID" value="XAU14610.1"/>
    <property type="molecule type" value="Genomic_DNA"/>
</dbReference>
<keyword evidence="1" id="KW-0472">Membrane</keyword>
<dbReference type="Proteomes" id="UP001447842">
    <property type="component" value="Chromosome"/>
</dbReference>
<protein>
    <recommendedName>
        <fullName evidence="4">TMhelix containing protein</fullName>
    </recommendedName>
</protein>
<gene>
    <name evidence="2" type="ORF">WCY31_10190</name>
</gene>
<evidence type="ECO:0008006" key="4">
    <source>
        <dbReference type="Google" id="ProtNLM"/>
    </source>
</evidence>